<dbReference type="PANTHER" id="PTHR47964:SF1">
    <property type="entry name" value="ATP-DEPENDENT DNA HELICASE HOMOLOG RECG, CHLOROPLASTIC"/>
    <property type="match status" value="1"/>
</dbReference>
<evidence type="ECO:0000256" key="1">
    <source>
        <dbReference type="ARBA" id="ARBA00022763"/>
    </source>
</evidence>
<dbReference type="Pfam" id="PF00270">
    <property type="entry name" value="DEAD"/>
    <property type="match status" value="1"/>
</dbReference>
<accession>A0A382GZE4</accession>
<dbReference type="Gene3D" id="2.40.50.140">
    <property type="entry name" value="Nucleic acid-binding proteins"/>
    <property type="match status" value="1"/>
</dbReference>
<reference evidence="7" key="1">
    <citation type="submission" date="2018-05" db="EMBL/GenBank/DDBJ databases">
        <authorList>
            <person name="Lanie J.A."/>
            <person name="Ng W.-L."/>
            <person name="Kazmierczak K.M."/>
            <person name="Andrzejewski T.M."/>
            <person name="Davidsen T.M."/>
            <person name="Wayne K.J."/>
            <person name="Tettelin H."/>
            <person name="Glass J.I."/>
            <person name="Rusch D."/>
            <person name="Podicherti R."/>
            <person name="Tsui H.-C.T."/>
            <person name="Winkler M.E."/>
        </authorList>
    </citation>
    <scope>NUCLEOTIDE SEQUENCE</scope>
</reference>
<protein>
    <recommendedName>
        <fullName evidence="6">Helicase ATP-binding domain-containing protein</fullName>
    </recommendedName>
</protein>
<organism evidence="7">
    <name type="scientific">marine metagenome</name>
    <dbReference type="NCBI Taxonomy" id="408172"/>
    <lineage>
        <taxon>unclassified sequences</taxon>
        <taxon>metagenomes</taxon>
        <taxon>ecological metagenomes</taxon>
    </lineage>
</organism>
<evidence type="ECO:0000259" key="6">
    <source>
        <dbReference type="PROSITE" id="PS51192"/>
    </source>
</evidence>
<feature type="non-terminal residue" evidence="7">
    <location>
        <position position="406"/>
    </location>
</feature>
<dbReference type="SMART" id="SM00487">
    <property type="entry name" value="DEXDc"/>
    <property type="match status" value="1"/>
</dbReference>
<proteinExistence type="predicted"/>
<dbReference type="EMBL" id="UINC01058302">
    <property type="protein sequence ID" value="SVB80400.1"/>
    <property type="molecule type" value="Genomic_DNA"/>
</dbReference>
<keyword evidence="2" id="KW-0378">Hydrolase</keyword>
<keyword evidence="3" id="KW-0347">Helicase</keyword>
<dbReference type="Pfam" id="PF17191">
    <property type="entry name" value="RecG_wedge"/>
    <property type="match status" value="1"/>
</dbReference>
<feature type="domain" description="Helicase ATP-binding" evidence="6">
    <location>
        <begin position="280"/>
        <end position="406"/>
    </location>
</feature>
<dbReference type="InterPro" id="IPR014001">
    <property type="entry name" value="Helicase_ATP-bd"/>
</dbReference>
<dbReference type="PANTHER" id="PTHR47964">
    <property type="entry name" value="ATP-DEPENDENT DNA HELICASE HOMOLOG RECG, CHLOROPLASTIC"/>
    <property type="match status" value="1"/>
</dbReference>
<dbReference type="GO" id="GO:0006281">
    <property type="term" value="P:DNA repair"/>
    <property type="evidence" value="ECO:0007669"/>
    <property type="project" value="UniProtKB-KW"/>
</dbReference>
<keyword evidence="1" id="KW-0227">DNA damage</keyword>
<name>A0A382GZE4_9ZZZZ</name>
<dbReference type="InterPro" id="IPR047112">
    <property type="entry name" value="RecG/Mfd"/>
</dbReference>
<dbReference type="GO" id="GO:0003678">
    <property type="term" value="F:DNA helicase activity"/>
    <property type="evidence" value="ECO:0007669"/>
    <property type="project" value="TreeGrafter"/>
</dbReference>
<dbReference type="GO" id="GO:0003677">
    <property type="term" value="F:DNA binding"/>
    <property type="evidence" value="ECO:0007669"/>
    <property type="project" value="UniProtKB-KW"/>
</dbReference>
<dbReference type="SUPFAM" id="SSF50249">
    <property type="entry name" value="Nucleic acid-binding proteins"/>
    <property type="match status" value="1"/>
</dbReference>
<keyword evidence="4" id="KW-0238">DNA-binding</keyword>
<evidence type="ECO:0000256" key="2">
    <source>
        <dbReference type="ARBA" id="ARBA00022801"/>
    </source>
</evidence>
<dbReference type="InterPro" id="IPR011545">
    <property type="entry name" value="DEAD/DEAH_box_helicase_dom"/>
</dbReference>
<keyword evidence="5" id="KW-0234">DNA repair</keyword>
<keyword evidence="3" id="KW-0547">Nucleotide-binding</keyword>
<dbReference type="Gene3D" id="3.40.50.300">
    <property type="entry name" value="P-loop containing nucleotide triphosphate hydrolases"/>
    <property type="match status" value="1"/>
</dbReference>
<dbReference type="PROSITE" id="PS51192">
    <property type="entry name" value="HELICASE_ATP_BIND_1"/>
    <property type="match status" value="1"/>
</dbReference>
<evidence type="ECO:0000256" key="3">
    <source>
        <dbReference type="ARBA" id="ARBA00022806"/>
    </source>
</evidence>
<dbReference type="InterPro" id="IPR012340">
    <property type="entry name" value="NA-bd_OB-fold"/>
</dbReference>
<dbReference type="GO" id="GO:0016787">
    <property type="term" value="F:hydrolase activity"/>
    <property type="evidence" value="ECO:0007669"/>
    <property type="project" value="UniProtKB-KW"/>
</dbReference>
<dbReference type="AlphaFoldDB" id="A0A382GZE4"/>
<evidence type="ECO:0000256" key="5">
    <source>
        <dbReference type="ARBA" id="ARBA00023204"/>
    </source>
</evidence>
<dbReference type="InterPro" id="IPR033454">
    <property type="entry name" value="RecG_wedge"/>
</dbReference>
<keyword evidence="3" id="KW-0067">ATP-binding</keyword>
<gene>
    <name evidence="7" type="ORF">METZ01_LOCUS233254</name>
</gene>
<sequence>MRPEILFPLFKSVTALKGVGPRLGQLIERLSGKNLVDLCWHLPTGLIDRRFRPTVATAPDGAVVTLTITVDEHHSPPSRRLPYKVICSDETGSVSLVFFNAEAGYLEKTLPLGAKRLISGQIGHYGAEIQMPHPDHILPPDQAAELPAVEATYPLTTGLTAKPLHRAVRGALDQAPELPEWQDPAWLEKNNWPSWREALFSAHAPDSQAEMEADNPNRRRLAYDELLANQLALALIRHAARRRAGRVISGDGGLRRKLAAALPYMLTEGQQEVLHDIQSDMAKPMRMLRLLQGDVGSGKTVVALTAMLAAVESRGQAAFMVPTEILARQHLETLTAFCKDLPIRIQILTGRNKGRPRQAILEDLAQGQIDIMIGTHALFTEDVVFKDLALTVIDEQHRFGVHQRLN</sequence>
<evidence type="ECO:0000256" key="4">
    <source>
        <dbReference type="ARBA" id="ARBA00023125"/>
    </source>
</evidence>
<dbReference type="GO" id="GO:0005524">
    <property type="term" value="F:ATP binding"/>
    <property type="evidence" value="ECO:0007669"/>
    <property type="project" value="InterPro"/>
</dbReference>
<dbReference type="CDD" id="cd04488">
    <property type="entry name" value="RecG_wedge_OBF"/>
    <property type="match status" value="1"/>
</dbReference>
<dbReference type="SUPFAM" id="SSF52540">
    <property type="entry name" value="P-loop containing nucleoside triphosphate hydrolases"/>
    <property type="match status" value="1"/>
</dbReference>
<evidence type="ECO:0000313" key="7">
    <source>
        <dbReference type="EMBL" id="SVB80400.1"/>
    </source>
</evidence>
<dbReference type="InterPro" id="IPR027417">
    <property type="entry name" value="P-loop_NTPase"/>
</dbReference>